<dbReference type="PROSITE" id="PS51257">
    <property type="entry name" value="PROKAR_LIPOPROTEIN"/>
    <property type="match status" value="1"/>
</dbReference>
<gene>
    <name evidence="9" type="ORF">TALK_08455</name>
</gene>
<evidence type="ECO:0000256" key="6">
    <source>
        <dbReference type="ARBA" id="ARBA00023136"/>
    </source>
</evidence>
<comment type="caution">
    <text evidence="9">The sequence shown here is derived from an EMBL/GenBank/DDBJ whole genome shotgun (WGS) entry which is preliminary data.</text>
</comment>
<evidence type="ECO:0000259" key="8">
    <source>
        <dbReference type="Pfam" id="PF00593"/>
    </source>
</evidence>
<dbReference type="InterPro" id="IPR036942">
    <property type="entry name" value="Beta-barrel_TonB_sf"/>
</dbReference>
<dbReference type="InterPro" id="IPR000531">
    <property type="entry name" value="Beta-barrel_TonB"/>
</dbReference>
<feature type="domain" description="TonB-dependent receptor-like beta-barrel" evidence="8">
    <location>
        <begin position="130"/>
        <end position="604"/>
    </location>
</feature>
<keyword evidence="4" id="KW-0812">Transmembrane</keyword>
<keyword evidence="5" id="KW-0798">TonB box</keyword>
<proteinExistence type="predicted"/>
<dbReference type="PANTHER" id="PTHR30069:SF49">
    <property type="entry name" value="OUTER MEMBRANE PROTEIN C"/>
    <property type="match status" value="1"/>
</dbReference>
<dbReference type="InterPro" id="IPR039426">
    <property type="entry name" value="TonB-dep_rcpt-like"/>
</dbReference>
<dbReference type="STRING" id="1293890.TALK_08455"/>
<dbReference type="Proteomes" id="UP000193396">
    <property type="component" value="Unassembled WGS sequence"/>
</dbReference>
<dbReference type="Gene3D" id="2.40.170.20">
    <property type="entry name" value="TonB-dependent receptor, beta-barrel domain"/>
    <property type="match status" value="1"/>
</dbReference>
<evidence type="ECO:0000256" key="3">
    <source>
        <dbReference type="ARBA" id="ARBA00022452"/>
    </source>
</evidence>
<evidence type="ECO:0000256" key="7">
    <source>
        <dbReference type="ARBA" id="ARBA00023237"/>
    </source>
</evidence>
<dbReference type="GO" id="GO:0009279">
    <property type="term" value="C:cell outer membrane"/>
    <property type="evidence" value="ECO:0007669"/>
    <property type="project" value="UniProtKB-SubCell"/>
</dbReference>
<keyword evidence="3" id="KW-1134">Transmembrane beta strand</keyword>
<dbReference type="GO" id="GO:0015344">
    <property type="term" value="F:siderophore uptake transmembrane transporter activity"/>
    <property type="evidence" value="ECO:0007669"/>
    <property type="project" value="TreeGrafter"/>
</dbReference>
<keyword evidence="6" id="KW-0472">Membrane</keyword>
<keyword evidence="2" id="KW-0813">Transport</keyword>
<organism evidence="9 10">
    <name type="scientific">Thalassospira alkalitolerans</name>
    <dbReference type="NCBI Taxonomy" id="1293890"/>
    <lineage>
        <taxon>Bacteria</taxon>
        <taxon>Pseudomonadati</taxon>
        <taxon>Pseudomonadota</taxon>
        <taxon>Alphaproteobacteria</taxon>
        <taxon>Rhodospirillales</taxon>
        <taxon>Thalassospiraceae</taxon>
        <taxon>Thalassospira</taxon>
    </lineage>
</organism>
<evidence type="ECO:0000256" key="2">
    <source>
        <dbReference type="ARBA" id="ARBA00022448"/>
    </source>
</evidence>
<protein>
    <recommendedName>
        <fullName evidence="8">TonB-dependent receptor-like beta-barrel domain-containing protein</fullName>
    </recommendedName>
</protein>
<name>A0A1Y2LC06_9PROT</name>
<sequence length="641" mass="70613">MGLMKRMSGGTAFGLGCAFFVVLSGQVVAQELFVDPTVVQRHAKGGPPKLITPETLLTADPMHQFRHGALEKSEGAEDSVLGAKRPVKVTTRFDGAGDTKTYAGQAAIKGAEGFAMGGYRFEDSGSYEGGNGEEVDAGYRREVRQFVTGWTPSPLASLKLIGIQDDITDEKQPHHGLDLLETDRKVGRAILETRNIFGTGVDFESGFKLIDLTRRADNYSLRSNSGQKMRVAIDRRIWEGQGKASFDTAGWENALTFTGTHDNHVARRYNVTNDDKVNSVRIPDVDRDTLALNLDTEKSFGAEQDRTLKAGILFERVHTAPGAADEVPDGGPNPALFNISPRTLYSSYYGTTDLDATDNNLSGRLRYEQLVHPAGLTVYGDASRLVRSADNIEKYHAVSGATTSRWVGNPQLSAEKHHKFEIGTIFEDDAYLDYQRKKPGSGLFQSVRLSGSVYYDRINDFITLDRARGQSGVLLSDGAYVFRNVDANWMAANADLQWNATRNLSSRMNVTWQRAENTTDNRAVYQVAPLEANILVDYHESLGSLGTWNVGSRLRLVADQNRLDDDTATGSGFDEHTGGFGVLDLYAGMQVYDRMSLSAGIDNLLDRDYREYIKGNHIENPGKSTIYAPGRAIWVRLSGNF</sequence>
<evidence type="ECO:0000313" key="10">
    <source>
        <dbReference type="Proteomes" id="UP000193396"/>
    </source>
</evidence>
<accession>A0A1Y2LC06</accession>
<dbReference type="EMBL" id="JFKB01000005">
    <property type="protein sequence ID" value="OSQ48304.1"/>
    <property type="molecule type" value="Genomic_DNA"/>
</dbReference>
<evidence type="ECO:0000256" key="4">
    <source>
        <dbReference type="ARBA" id="ARBA00022692"/>
    </source>
</evidence>
<evidence type="ECO:0000256" key="1">
    <source>
        <dbReference type="ARBA" id="ARBA00004571"/>
    </source>
</evidence>
<evidence type="ECO:0000313" key="9">
    <source>
        <dbReference type="EMBL" id="OSQ48304.1"/>
    </source>
</evidence>
<reference evidence="9 10" key="1">
    <citation type="submission" date="2014-03" db="EMBL/GenBank/DDBJ databases">
        <title>The draft genome sequence of Thalassospira alkalitolerans JCM 18968.</title>
        <authorList>
            <person name="Lai Q."/>
            <person name="Shao Z."/>
        </authorList>
    </citation>
    <scope>NUCLEOTIDE SEQUENCE [LARGE SCALE GENOMIC DNA]</scope>
    <source>
        <strain evidence="9 10">JCM 18968</strain>
    </source>
</reference>
<dbReference type="AlphaFoldDB" id="A0A1Y2LC06"/>
<keyword evidence="10" id="KW-1185">Reference proteome</keyword>
<keyword evidence="7" id="KW-0998">Cell outer membrane</keyword>
<dbReference type="Pfam" id="PF00593">
    <property type="entry name" value="TonB_dep_Rec_b-barrel"/>
    <property type="match status" value="1"/>
</dbReference>
<dbReference type="PANTHER" id="PTHR30069">
    <property type="entry name" value="TONB-DEPENDENT OUTER MEMBRANE RECEPTOR"/>
    <property type="match status" value="1"/>
</dbReference>
<comment type="subcellular location">
    <subcellularLocation>
        <location evidence="1">Cell outer membrane</location>
        <topology evidence="1">Multi-pass membrane protein</topology>
    </subcellularLocation>
</comment>
<evidence type="ECO:0000256" key="5">
    <source>
        <dbReference type="ARBA" id="ARBA00023077"/>
    </source>
</evidence>
<dbReference type="SUPFAM" id="SSF56935">
    <property type="entry name" value="Porins"/>
    <property type="match status" value="1"/>
</dbReference>
<dbReference type="GO" id="GO:0044718">
    <property type="term" value="P:siderophore transmembrane transport"/>
    <property type="evidence" value="ECO:0007669"/>
    <property type="project" value="TreeGrafter"/>
</dbReference>